<protein>
    <submittedName>
        <fullName evidence="2">Uncharacterized protein</fullName>
    </submittedName>
</protein>
<reference evidence="2" key="1">
    <citation type="submission" date="2023-10" db="EMBL/GenBank/DDBJ databases">
        <authorList>
            <person name="Chen Y."/>
            <person name="Shah S."/>
            <person name="Dougan E. K."/>
            <person name="Thang M."/>
            <person name="Chan C."/>
        </authorList>
    </citation>
    <scope>NUCLEOTIDE SEQUENCE [LARGE SCALE GENOMIC DNA]</scope>
</reference>
<organism evidence="2 3">
    <name type="scientific">Prorocentrum cordatum</name>
    <dbReference type="NCBI Taxonomy" id="2364126"/>
    <lineage>
        <taxon>Eukaryota</taxon>
        <taxon>Sar</taxon>
        <taxon>Alveolata</taxon>
        <taxon>Dinophyceae</taxon>
        <taxon>Prorocentrales</taxon>
        <taxon>Prorocentraceae</taxon>
        <taxon>Prorocentrum</taxon>
    </lineage>
</organism>
<comment type="caution">
    <text evidence="2">The sequence shown here is derived from an EMBL/GenBank/DDBJ whole genome shotgun (WGS) entry which is preliminary data.</text>
</comment>
<dbReference type="Proteomes" id="UP001189429">
    <property type="component" value="Unassembled WGS sequence"/>
</dbReference>
<proteinExistence type="predicted"/>
<feature type="compositionally biased region" description="Basic residues" evidence="1">
    <location>
        <begin position="216"/>
        <end position="225"/>
    </location>
</feature>
<sequence>MNVAKEYAADKNETKWLKSESTDRYTMDPEVRRFYEQNSERQDDLNHVKATELLMIDICDFARKSGASHCHWKLEGEEALVMPEDQAHHNVMMYYNPLETAAGKAVLYKWRSTGVLWDKAKAREEQFGEYSVVVVARDDDYWIGPYYINAVDFLDNPSLTRVIPCLESHGINDKAVIMGRKSADALLTTYGVWWILIGRASSGMSCWEPGTPRSSGSRRRGRMRHPSPPGSHAHGRRVLHVQRHPLLPEAELQPLRARRLRAVLRREQQAQAAHQVLPRVQLRRAEASVL</sequence>
<gene>
    <name evidence="2" type="ORF">PCOR1329_LOCUS77897</name>
</gene>
<accession>A0ABN9XLE4</accession>
<feature type="region of interest" description="Disordered" evidence="1">
    <location>
        <begin position="207"/>
        <end position="236"/>
    </location>
</feature>
<evidence type="ECO:0000313" key="2">
    <source>
        <dbReference type="EMBL" id="CAK0900675.1"/>
    </source>
</evidence>
<evidence type="ECO:0000256" key="1">
    <source>
        <dbReference type="SAM" id="MobiDB-lite"/>
    </source>
</evidence>
<dbReference type="EMBL" id="CAUYUJ010020821">
    <property type="protein sequence ID" value="CAK0900675.1"/>
    <property type="molecule type" value="Genomic_DNA"/>
</dbReference>
<keyword evidence="3" id="KW-1185">Reference proteome</keyword>
<name>A0ABN9XLE4_9DINO</name>
<evidence type="ECO:0000313" key="3">
    <source>
        <dbReference type="Proteomes" id="UP001189429"/>
    </source>
</evidence>